<organism evidence="3 4">
    <name type="scientific">Fistulifera solaris</name>
    <name type="common">Oleaginous diatom</name>
    <dbReference type="NCBI Taxonomy" id="1519565"/>
    <lineage>
        <taxon>Eukaryota</taxon>
        <taxon>Sar</taxon>
        <taxon>Stramenopiles</taxon>
        <taxon>Ochrophyta</taxon>
        <taxon>Bacillariophyta</taxon>
        <taxon>Bacillariophyceae</taxon>
        <taxon>Bacillariophycidae</taxon>
        <taxon>Naviculales</taxon>
        <taxon>Naviculaceae</taxon>
        <taxon>Fistulifera</taxon>
    </lineage>
</organism>
<feature type="domain" description="GYF" evidence="2">
    <location>
        <begin position="244"/>
        <end position="298"/>
    </location>
</feature>
<gene>
    <name evidence="3" type="ORF">FisN_15Hh220</name>
</gene>
<evidence type="ECO:0000313" key="4">
    <source>
        <dbReference type="Proteomes" id="UP000198406"/>
    </source>
</evidence>
<dbReference type="SUPFAM" id="SSF55277">
    <property type="entry name" value="GYF domain"/>
    <property type="match status" value="1"/>
</dbReference>
<feature type="compositionally biased region" description="Acidic residues" evidence="1">
    <location>
        <begin position="357"/>
        <end position="368"/>
    </location>
</feature>
<feature type="region of interest" description="Disordered" evidence="1">
    <location>
        <begin position="342"/>
        <end position="399"/>
    </location>
</feature>
<evidence type="ECO:0000256" key="1">
    <source>
        <dbReference type="SAM" id="MobiDB-lite"/>
    </source>
</evidence>
<keyword evidence="4" id="KW-1185">Reference proteome</keyword>
<feature type="region of interest" description="Disordered" evidence="1">
    <location>
        <begin position="107"/>
        <end position="210"/>
    </location>
</feature>
<dbReference type="Proteomes" id="UP000198406">
    <property type="component" value="Unassembled WGS sequence"/>
</dbReference>
<comment type="caution">
    <text evidence="3">The sequence shown here is derived from an EMBL/GenBank/DDBJ whole genome shotgun (WGS) entry which is preliminary data.</text>
</comment>
<dbReference type="InterPro" id="IPR019007">
    <property type="entry name" value="Wbp11/ELF5/Saf1_N"/>
</dbReference>
<dbReference type="OrthoDB" id="49178at2759"/>
<sequence length="563" mass="63416">MSNVSDWHRKQRKKELQKNKAARIASRDEKVKAEKTEQMVMEEIRKLEKQHKNTETRPHAIQSKIDRLKKELKIVKESSAVSPTISQPTKPAFTPLARPELSVYYDPKLNPYGEPPPGKPRLFHRRDGGVTMNVEEAGLSGDVIPPPPPPPRREVSSRPPAKHPFPEKKQQDRRQPPSRTSPESRQEMNQKTIIDPSNLPALPKPSAAVNRSKRKLQCDIWASNEEVEYEEAIGTGLEGVVTVVDTWWYLDTSQQVQGPFPLHQMKQWIQAGFFPSTTKVRSSDDEPWKAIIKHSVFQTVLPEALQQQAARQLECQRKSSVQDRIASLRQQSEEPVQIATYIGVESDEREEKGNYEEGVEEHAEDDDNSVQQRIAALRDESRQKATVDEASGDESDSSVQRRIAALRSAMRDGSNNDEKHDVPIPDTGESTAELQPMYPIDSYTDHVLNEDEIDDSGPPPAYPLDDYITNGSYEVPPVYPIDALDVAVPSYPLDLDYPATGEYPVTEAYPSTYPVDANLPAEALGKPELPEAIERPKKLAKVDKDLVAFMPSHLQKKKLTKAK</sequence>
<dbReference type="Pfam" id="PF09429">
    <property type="entry name" value="Wbp11"/>
    <property type="match status" value="1"/>
</dbReference>
<proteinExistence type="predicted"/>
<evidence type="ECO:0000259" key="2">
    <source>
        <dbReference type="PROSITE" id="PS50829"/>
    </source>
</evidence>
<feature type="compositionally biased region" description="Basic and acidic residues" evidence="1">
    <location>
        <begin position="25"/>
        <end position="36"/>
    </location>
</feature>
<name>A0A1Z5JG56_FISSO</name>
<feature type="region of interest" description="Disordered" evidence="1">
    <location>
        <begin position="1"/>
        <end position="36"/>
    </location>
</feature>
<accession>A0A1Z5JG56</accession>
<dbReference type="PROSITE" id="PS50829">
    <property type="entry name" value="GYF"/>
    <property type="match status" value="1"/>
</dbReference>
<dbReference type="EMBL" id="BDSP01000055">
    <property type="protein sequence ID" value="GAX12741.1"/>
    <property type="molecule type" value="Genomic_DNA"/>
</dbReference>
<dbReference type="SMART" id="SM00444">
    <property type="entry name" value="GYF"/>
    <property type="match status" value="1"/>
</dbReference>
<evidence type="ECO:0000313" key="3">
    <source>
        <dbReference type="EMBL" id="GAX12741.1"/>
    </source>
</evidence>
<dbReference type="Gene3D" id="3.30.1490.40">
    <property type="match status" value="1"/>
</dbReference>
<dbReference type="GO" id="GO:0006396">
    <property type="term" value="P:RNA processing"/>
    <property type="evidence" value="ECO:0007669"/>
    <property type="project" value="InterPro"/>
</dbReference>
<dbReference type="InterPro" id="IPR003169">
    <property type="entry name" value="GYF"/>
</dbReference>
<dbReference type="AlphaFoldDB" id="A0A1Z5JG56"/>
<dbReference type="InParanoid" id="A0A1Z5JG56"/>
<reference evidence="3 4" key="1">
    <citation type="journal article" date="2015" name="Plant Cell">
        <title>Oil accumulation by the oleaginous diatom Fistulifera solaris as revealed by the genome and transcriptome.</title>
        <authorList>
            <person name="Tanaka T."/>
            <person name="Maeda Y."/>
            <person name="Veluchamy A."/>
            <person name="Tanaka M."/>
            <person name="Abida H."/>
            <person name="Marechal E."/>
            <person name="Bowler C."/>
            <person name="Muto M."/>
            <person name="Sunaga Y."/>
            <person name="Tanaka M."/>
            <person name="Yoshino T."/>
            <person name="Taniguchi T."/>
            <person name="Fukuda Y."/>
            <person name="Nemoto M."/>
            <person name="Matsumoto M."/>
            <person name="Wong P.S."/>
            <person name="Aburatani S."/>
            <person name="Fujibuchi W."/>
        </authorList>
    </citation>
    <scope>NUCLEOTIDE SEQUENCE [LARGE SCALE GENOMIC DNA]</scope>
    <source>
        <strain evidence="3 4">JPCC DA0580</strain>
    </source>
</reference>
<dbReference type="InterPro" id="IPR035445">
    <property type="entry name" value="GYF-like_dom_sf"/>
</dbReference>
<dbReference type="Pfam" id="PF02213">
    <property type="entry name" value="GYF"/>
    <property type="match status" value="1"/>
</dbReference>
<feature type="compositionally biased region" description="Basic and acidic residues" evidence="1">
    <location>
        <begin position="376"/>
        <end position="387"/>
    </location>
</feature>
<feature type="compositionally biased region" description="Basic and acidic residues" evidence="1">
    <location>
        <begin position="164"/>
        <end position="175"/>
    </location>
</feature>
<protein>
    <recommendedName>
        <fullName evidence="2">GYF domain-containing protein</fullName>
    </recommendedName>
</protein>